<organism evidence="1 2">
    <name type="scientific">Arctium lappa</name>
    <name type="common">Greater burdock</name>
    <name type="synonym">Lappa major</name>
    <dbReference type="NCBI Taxonomy" id="4217"/>
    <lineage>
        <taxon>Eukaryota</taxon>
        <taxon>Viridiplantae</taxon>
        <taxon>Streptophyta</taxon>
        <taxon>Embryophyta</taxon>
        <taxon>Tracheophyta</taxon>
        <taxon>Spermatophyta</taxon>
        <taxon>Magnoliopsida</taxon>
        <taxon>eudicotyledons</taxon>
        <taxon>Gunneridae</taxon>
        <taxon>Pentapetalae</taxon>
        <taxon>asterids</taxon>
        <taxon>campanulids</taxon>
        <taxon>Asterales</taxon>
        <taxon>Asteraceae</taxon>
        <taxon>Carduoideae</taxon>
        <taxon>Cardueae</taxon>
        <taxon>Arctiinae</taxon>
        <taxon>Arctium</taxon>
    </lineage>
</organism>
<sequence>MASMAFIDEHNEIAMLQKPKQAAGFHQIVDFLKSSHIAHALTVSPTIYIEHQRQFWANATIITENGMHMIKTRVCDKPLTVTEEVIRISLRLDDASGITSIPNDELFSSLTRMGYGGPLGVFKFSKAKFSPQWRFFVHTLMHCISKKTTGWSEFSSTIAYALVCLATARKYNFSKMIFSDLVSNMGNKKSFFMYPRFVQEVITHELTDIPHLVGVYVPKPPKGKVFSNMRRSAGDSEGVDTPLFPTMMVVSHTDEGNINRETKGVSPYPKEVLSEEEVEHMGTEAATTSASIEKDSGNINKTSPMATLNEQSFKGPWCQETKGVDSASSRQKTSTTKRSNDPSKEGNTSGEGEDKYSYYELMETMGNINLDILKQGKELEEMKLVILSQQVQITKLKKLVMKLV</sequence>
<gene>
    <name evidence="1" type="ORF">L6452_19272</name>
</gene>
<name>A0ACB9B8Y7_ARCLA</name>
<comment type="caution">
    <text evidence="1">The sequence shown here is derived from an EMBL/GenBank/DDBJ whole genome shotgun (WGS) entry which is preliminary data.</text>
</comment>
<protein>
    <submittedName>
        <fullName evidence="1">Uncharacterized protein</fullName>
    </submittedName>
</protein>
<evidence type="ECO:0000313" key="1">
    <source>
        <dbReference type="EMBL" id="KAI3718403.1"/>
    </source>
</evidence>
<keyword evidence="2" id="KW-1185">Reference proteome</keyword>
<dbReference type="Proteomes" id="UP001055879">
    <property type="component" value="Linkage Group LG06"/>
</dbReference>
<evidence type="ECO:0000313" key="2">
    <source>
        <dbReference type="Proteomes" id="UP001055879"/>
    </source>
</evidence>
<dbReference type="EMBL" id="CM042052">
    <property type="protein sequence ID" value="KAI3718403.1"/>
    <property type="molecule type" value="Genomic_DNA"/>
</dbReference>
<reference evidence="1 2" key="2">
    <citation type="journal article" date="2022" name="Mol. Ecol. Resour.">
        <title>The genomes of chicory, endive, great burdock and yacon provide insights into Asteraceae paleo-polyploidization history and plant inulin production.</title>
        <authorList>
            <person name="Fan W."/>
            <person name="Wang S."/>
            <person name="Wang H."/>
            <person name="Wang A."/>
            <person name="Jiang F."/>
            <person name="Liu H."/>
            <person name="Zhao H."/>
            <person name="Xu D."/>
            <person name="Zhang Y."/>
        </authorList>
    </citation>
    <scope>NUCLEOTIDE SEQUENCE [LARGE SCALE GENOMIC DNA]</scope>
    <source>
        <strain evidence="2">cv. Niubang</strain>
    </source>
</reference>
<reference evidence="2" key="1">
    <citation type="journal article" date="2022" name="Mol. Ecol. Resour.">
        <title>The genomes of chicory, endive, great burdock and yacon provide insights into Asteraceae palaeo-polyploidization history and plant inulin production.</title>
        <authorList>
            <person name="Fan W."/>
            <person name="Wang S."/>
            <person name="Wang H."/>
            <person name="Wang A."/>
            <person name="Jiang F."/>
            <person name="Liu H."/>
            <person name="Zhao H."/>
            <person name="Xu D."/>
            <person name="Zhang Y."/>
        </authorList>
    </citation>
    <scope>NUCLEOTIDE SEQUENCE [LARGE SCALE GENOMIC DNA]</scope>
    <source>
        <strain evidence="2">cv. Niubang</strain>
    </source>
</reference>
<proteinExistence type="predicted"/>
<accession>A0ACB9B8Y7</accession>